<comment type="similarity">
    <text evidence="1 2">Belongs to the phD/YefM antitoxin family.</text>
</comment>
<evidence type="ECO:0000313" key="3">
    <source>
        <dbReference type="EMBL" id="AIF40148.1"/>
    </source>
</evidence>
<accession>A0A075JJJ0</accession>
<organism evidence="3 4">
    <name type="scientific">Dermacoccus nishinomiyaensis</name>
    <dbReference type="NCBI Taxonomy" id="1274"/>
    <lineage>
        <taxon>Bacteria</taxon>
        <taxon>Bacillati</taxon>
        <taxon>Actinomycetota</taxon>
        <taxon>Actinomycetes</taxon>
        <taxon>Micrococcales</taxon>
        <taxon>Dermacoccaceae</taxon>
        <taxon>Dermacoccus</taxon>
    </lineage>
</organism>
<evidence type="ECO:0000256" key="2">
    <source>
        <dbReference type="RuleBase" id="RU362080"/>
    </source>
</evidence>
<dbReference type="PANTHER" id="PTHR35377">
    <property type="entry name" value="ANTITOXIN VAPB49-RELATED-RELATED"/>
    <property type="match status" value="1"/>
</dbReference>
<reference evidence="3 4" key="1">
    <citation type="submission" date="2014-07" db="EMBL/GenBank/DDBJ databases">
        <title>Genome Sequencing of Dermacoccus nishinomiyaensis.</title>
        <authorList>
            <person name="Hong K.W."/>
            <person name="Chan K.G."/>
        </authorList>
    </citation>
    <scope>NUCLEOTIDE SEQUENCE [LARGE SCALE GENOMIC DNA]</scope>
    <source>
        <strain evidence="3 4">M25</strain>
    </source>
</reference>
<dbReference type="InterPro" id="IPR051416">
    <property type="entry name" value="phD-YefM_TA_antitoxins"/>
</dbReference>
<comment type="function">
    <text evidence="2">Antitoxin component of a type II toxin-antitoxin (TA) system.</text>
</comment>
<keyword evidence="4" id="KW-1185">Reference proteome</keyword>
<evidence type="ECO:0000256" key="1">
    <source>
        <dbReference type="ARBA" id="ARBA00009981"/>
    </source>
</evidence>
<dbReference type="NCBIfam" id="TIGR01552">
    <property type="entry name" value="phd_fam"/>
    <property type="match status" value="1"/>
</dbReference>
<name>A0A075JJJ0_9MICO</name>
<protein>
    <recommendedName>
        <fullName evidence="2">Antitoxin</fullName>
    </recommendedName>
</protein>
<dbReference type="KEGG" id="dni:HX89_03345"/>
<dbReference type="RefSeq" id="WP_038570333.1">
    <property type="nucleotide sequence ID" value="NZ_CP008889.1"/>
</dbReference>
<dbReference type="eggNOG" id="COG4118">
    <property type="taxonomic scope" value="Bacteria"/>
</dbReference>
<dbReference type="InterPro" id="IPR006442">
    <property type="entry name" value="Antitoxin_Phd/YefM"/>
</dbReference>
<dbReference type="Gene3D" id="3.40.1620.10">
    <property type="entry name" value="YefM-like domain"/>
    <property type="match status" value="1"/>
</dbReference>
<dbReference type="GeneID" id="41840250"/>
<proteinExistence type="inferred from homology"/>
<dbReference type="InterPro" id="IPR036165">
    <property type="entry name" value="YefM-like_sf"/>
</dbReference>
<dbReference type="Pfam" id="PF02604">
    <property type="entry name" value="PhdYeFM_antitox"/>
    <property type="match status" value="1"/>
</dbReference>
<dbReference type="PANTHER" id="PTHR35377:SF4">
    <property type="entry name" value="PREVENT-HOST-DEATH FAMILY PROTEIN"/>
    <property type="match status" value="1"/>
</dbReference>
<dbReference type="SUPFAM" id="SSF143120">
    <property type="entry name" value="YefM-like"/>
    <property type="match status" value="1"/>
</dbReference>
<dbReference type="HOGENOM" id="CLU_163140_3_0_11"/>
<evidence type="ECO:0000313" key="4">
    <source>
        <dbReference type="Proteomes" id="UP000027986"/>
    </source>
</evidence>
<dbReference type="AlphaFoldDB" id="A0A075JJJ0"/>
<dbReference type="Proteomes" id="UP000027986">
    <property type="component" value="Chromosome"/>
</dbReference>
<dbReference type="EMBL" id="CP008889">
    <property type="protein sequence ID" value="AIF40148.1"/>
    <property type="molecule type" value="Genomic_DNA"/>
</dbReference>
<dbReference type="OrthoDB" id="33091at2"/>
<sequence>MTTVNIHEAKTHLSRLLARVEAGESITIAKAGRPIVDLVPHVAEPVRFGTLDASWTTADDAFGDEIDTLVGALFGAER</sequence>
<gene>
    <name evidence="3" type="ORF">HX89_03345</name>
</gene>